<dbReference type="EMBL" id="JAPMOS010000063">
    <property type="protein sequence ID" value="KAJ4456710.1"/>
    <property type="molecule type" value="Genomic_DNA"/>
</dbReference>
<accession>A0ABQ8UH13</accession>
<dbReference type="Proteomes" id="UP001141327">
    <property type="component" value="Unassembled WGS sequence"/>
</dbReference>
<feature type="region of interest" description="Disordered" evidence="1">
    <location>
        <begin position="218"/>
        <end position="253"/>
    </location>
</feature>
<protein>
    <submittedName>
        <fullName evidence="2">Uncharacterized protein</fullName>
    </submittedName>
</protein>
<evidence type="ECO:0000256" key="1">
    <source>
        <dbReference type="SAM" id="MobiDB-lite"/>
    </source>
</evidence>
<proteinExistence type="predicted"/>
<evidence type="ECO:0000313" key="3">
    <source>
        <dbReference type="Proteomes" id="UP001141327"/>
    </source>
</evidence>
<name>A0ABQ8UH13_9EUKA</name>
<evidence type="ECO:0000313" key="2">
    <source>
        <dbReference type="EMBL" id="KAJ4456710.1"/>
    </source>
</evidence>
<feature type="compositionally biased region" description="Polar residues" evidence="1">
    <location>
        <begin position="243"/>
        <end position="253"/>
    </location>
</feature>
<keyword evidence="3" id="KW-1185">Reference proteome</keyword>
<sequence length="253" mass="26440">MSTQVGTRERRSTFYGTERPVHGPPVEEGAGPEGEEAQPVETRGPSDGAPGAGASADDCGAGRGAETLRHLVPLDSGLLTVQLSGHHLGGPEKPRRRDLSESFLAIQALSLDQETTAAQIFLNLLVSVEASALIWAATTLELTRLGLKGLEAALPRAVAEALGPDLQPAAQLVAGRLLERVRPPHRGLPLHAGAPRLKQQELYVGTNAARVHLAPTLGVRGLTPPRSSGGVNGAPRGKPLGQGSRNISARQLR</sequence>
<gene>
    <name evidence="2" type="ORF">PAPYR_8017</name>
</gene>
<comment type="caution">
    <text evidence="2">The sequence shown here is derived from an EMBL/GenBank/DDBJ whole genome shotgun (WGS) entry which is preliminary data.</text>
</comment>
<organism evidence="2 3">
    <name type="scientific">Paratrimastix pyriformis</name>
    <dbReference type="NCBI Taxonomy" id="342808"/>
    <lineage>
        <taxon>Eukaryota</taxon>
        <taxon>Metamonada</taxon>
        <taxon>Preaxostyla</taxon>
        <taxon>Paratrimastigidae</taxon>
        <taxon>Paratrimastix</taxon>
    </lineage>
</organism>
<feature type="compositionally biased region" description="Low complexity" evidence="1">
    <location>
        <begin position="39"/>
        <end position="59"/>
    </location>
</feature>
<feature type="region of interest" description="Disordered" evidence="1">
    <location>
        <begin position="1"/>
        <end position="62"/>
    </location>
</feature>
<reference evidence="2" key="1">
    <citation type="journal article" date="2022" name="bioRxiv">
        <title>Genomics of Preaxostyla Flagellates Illuminates Evolutionary Transitions and the Path Towards Mitochondrial Loss.</title>
        <authorList>
            <person name="Novak L.V.F."/>
            <person name="Treitli S.C."/>
            <person name="Pyrih J."/>
            <person name="Halakuc P."/>
            <person name="Pipaliya S.V."/>
            <person name="Vacek V."/>
            <person name="Brzon O."/>
            <person name="Soukal P."/>
            <person name="Eme L."/>
            <person name="Dacks J.B."/>
            <person name="Karnkowska A."/>
            <person name="Elias M."/>
            <person name="Hampl V."/>
        </authorList>
    </citation>
    <scope>NUCLEOTIDE SEQUENCE</scope>
    <source>
        <strain evidence="2">RCP-MX</strain>
    </source>
</reference>